<dbReference type="InterPro" id="IPR036388">
    <property type="entry name" value="WH-like_DNA-bd_sf"/>
</dbReference>
<sequence length="179" mass="19597">MSSALAPHTYVPDDADTDEIAEVRSFLAAHAARGADVAPRYLLVGSAEGEQVELPRPIYDALVLVAESLAAGRAVTVAPESRLLTTQQAADLLGVSRPTVVRLADAGLLPSERHGNRRRIRLGDLLAYRDRRRNEQYEMLAATSVDVDDEDDIEQVREQLRAARHAVAARRRGVTDRHG</sequence>
<dbReference type="SUPFAM" id="SSF46955">
    <property type="entry name" value="Putative DNA-binding domain"/>
    <property type="match status" value="1"/>
</dbReference>
<dbReference type="NCBIfam" id="TIGR01764">
    <property type="entry name" value="excise"/>
    <property type="match status" value="1"/>
</dbReference>
<dbReference type="Gene3D" id="1.10.10.10">
    <property type="entry name" value="Winged helix-like DNA-binding domain superfamily/Winged helix DNA-binding domain"/>
    <property type="match status" value="1"/>
</dbReference>
<organism evidence="2 3">
    <name type="scientific">Cellulomonas avistercoris</name>
    <dbReference type="NCBI Taxonomy" id="2762242"/>
    <lineage>
        <taxon>Bacteria</taxon>
        <taxon>Bacillati</taxon>
        <taxon>Actinomycetota</taxon>
        <taxon>Actinomycetes</taxon>
        <taxon>Micrococcales</taxon>
        <taxon>Cellulomonadaceae</taxon>
        <taxon>Cellulomonas</taxon>
    </lineage>
</organism>
<dbReference type="EMBL" id="JACSQV010000007">
    <property type="protein sequence ID" value="MBD7918460.1"/>
    <property type="molecule type" value="Genomic_DNA"/>
</dbReference>
<dbReference type="Proteomes" id="UP000604241">
    <property type="component" value="Unassembled WGS sequence"/>
</dbReference>
<protein>
    <submittedName>
        <fullName evidence="2">Helix-turn-helix domain-containing protein</fullName>
    </submittedName>
</protein>
<reference evidence="2 3" key="1">
    <citation type="submission" date="2020-08" db="EMBL/GenBank/DDBJ databases">
        <title>A Genomic Blueprint of the Chicken Gut Microbiome.</title>
        <authorList>
            <person name="Gilroy R."/>
            <person name="Ravi A."/>
            <person name="Getino M."/>
            <person name="Pursley I."/>
            <person name="Horton D.L."/>
            <person name="Alikhan N.-F."/>
            <person name="Baker D."/>
            <person name="Gharbi K."/>
            <person name="Hall N."/>
            <person name="Watson M."/>
            <person name="Adriaenssens E.M."/>
            <person name="Foster-Nyarko E."/>
            <person name="Jarju S."/>
            <person name="Secka A."/>
            <person name="Antonio M."/>
            <person name="Oren A."/>
            <person name="Chaudhuri R."/>
            <person name="La Ragione R.M."/>
            <person name="Hildebrand F."/>
            <person name="Pallen M.J."/>
        </authorList>
    </citation>
    <scope>NUCLEOTIDE SEQUENCE [LARGE SCALE GENOMIC DNA]</scope>
    <source>
        <strain evidence="2 3">Sa3CUA2</strain>
    </source>
</reference>
<feature type="domain" description="Helix-turn-helix" evidence="1">
    <location>
        <begin position="83"/>
        <end position="133"/>
    </location>
</feature>
<evidence type="ECO:0000313" key="3">
    <source>
        <dbReference type="Proteomes" id="UP000604241"/>
    </source>
</evidence>
<dbReference type="RefSeq" id="WP_191782651.1">
    <property type="nucleotide sequence ID" value="NZ_JACSQV010000007.1"/>
</dbReference>
<gene>
    <name evidence="2" type="ORF">H9657_09240</name>
</gene>
<dbReference type="Pfam" id="PF12728">
    <property type="entry name" value="HTH_17"/>
    <property type="match status" value="1"/>
</dbReference>
<dbReference type="InterPro" id="IPR009061">
    <property type="entry name" value="DNA-bd_dom_put_sf"/>
</dbReference>
<proteinExistence type="predicted"/>
<keyword evidence="3" id="KW-1185">Reference proteome</keyword>
<accession>A0ABR8QDK5</accession>
<dbReference type="InterPro" id="IPR010093">
    <property type="entry name" value="SinI_DNA-bd"/>
</dbReference>
<dbReference type="InterPro" id="IPR041657">
    <property type="entry name" value="HTH_17"/>
</dbReference>
<evidence type="ECO:0000259" key="1">
    <source>
        <dbReference type="Pfam" id="PF12728"/>
    </source>
</evidence>
<name>A0ABR8QDK5_9CELL</name>
<comment type="caution">
    <text evidence="2">The sequence shown here is derived from an EMBL/GenBank/DDBJ whole genome shotgun (WGS) entry which is preliminary data.</text>
</comment>
<evidence type="ECO:0000313" key="2">
    <source>
        <dbReference type="EMBL" id="MBD7918460.1"/>
    </source>
</evidence>